<accession>A0A8H7Y699</accession>
<dbReference type="GO" id="GO:0008483">
    <property type="term" value="F:transaminase activity"/>
    <property type="evidence" value="ECO:0007669"/>
    <property type="project" value="UniProtKB-KW"/>
</dbReference>
<evidence type="ECO:0000256" key="2">
    <source>
        <dbReference type="ARBA" id="ARBA00007441"/>
    </source>
</evidence>
<comment type="similarity">
    <text evidence="2">Belongs to the class-I pyridoxal-phosphate-dependent aminotransferase family.</text>
</comment>
<reference evidence="7" key="1">
    <citation type="submission" date="2021-02" db="EMBL/GenBank/DDBJ databases">
        <title>Psilocybe cubensis genome.</title>
        <authorList>
            <person name="Mckernan K.J."/>
            <person name="Crawford S."/>
            <person name="Trippe A."/>
            <person name="Kane L.T."/>
            <person name="Mclaughlin S."/>
        </authorList>
    </citation>
    <scope>NUCLEOTIDE SEQUENCE [LARGE SCALE GENOMIC DNA]</scope>
    <source>
        <strain evidence="7">MGC-MH-2018</strain>
    </source>
</reference>
<dbReference type="NCBIfam" id="NF005732">
    <property type="entry name" value="PRK07550.1"/>
    <property type="match status" value="1"/>
</dbReference>
<evidence type="ECO:0000256" key="1">
    <source>
        <dbReference type="ARBA" id="ARBA00001933"/>
    </source>
</evidence>
<evidence type="ECO:0000259" key="6">
    <source>
        <dbReference type="Pfam" id="PF00155"/>
    </source>
</evidence>
<evidence type="ECO:0000256" key="5">
    <source>
        <dbReference type="ARBA" id="ARBA00022898"/>
    </source>
</evidence>
<sequence>MSTSLGFRVSRGVLSTIAPPIPLAYEWASRYKPSEKRPLLDMSQGVPGVPPPDSVQSALGKAASSPTSFGYTRWDGEPDLRQALVGQMKLVYGSNSDINADDVALTSGCNLAFVATTMSVADAGDEIILPVPWYFNHQMTLTLLGIKTIPLTTRPEDGFTPSVDRCRELITKNTKAIVLVTPNNPTGATYSPTLISEFAALAAEFRVALIVDETYRDFIVTGSPPHTVFSNANSLAWRSTFIHLFSFSKAYCLPGHRLGAIVASPILLRSIKSILDTLQICAPRPIQMALAPLLPELRSFITTTAKQVHARHQLFKSRLPEKWHIGAQGGYYAYVKHPFLYVKATDVSRRLAEQVGVVTLPSSFFLEEKESGDKGDQDRERNDEDWKNVEADVKVEEVDRWIRFSVANIDDHKVVKVCERLGQCGDAFGWKQEDDSAN</sequence>
<keyword evidence="5" id="KW-0663">Pyridoxal phosphate</keyword>
<organism evidence="7">
    <name type="scientific">Psilocybe cubensis</name>
    <name type="common">Psychedelic mushroom</name>
    <name type="synonym">Stropharia cubensis</name>
    <dbReference type="NCBI Taxonomy" id="181762"/>
    <lineage>
        <taxon>Eukaryota</taxon>
        <taxon>Fungi</taxon>
        <taxon>Dikarya</taxon>
        <taxon>Basidiomycota</taxon>
        <taxon>Agaricomycotina</taxon>
        <taxon>Agaricomycetes</taxon>
        <taxon>Agaricomycetidae</taxon>
        <taxon>Agaricales</taxon>
        <taxon>Agaricineae</taxon>
        <taxon>Strophariaceae</taxon>
        <taxon>Psilocybe</taxon>
    </lineage>
</organism>
<dbReference type="SUPFAM" id="SSF53383">
    <property type="entry name" value="PLP-dependent transferases"/>
    <property type="match status" value="1"/>
</dbReference>
<evidence type="ECO:0000256" key="3">
    <source>
        <dbReference type="ARBA" id="ARBA00022576"/>
    </source>
</evidence>
<keyword evidence="3" id="KW-0032">Aminotransferase</keyword>
<dbReference type="InterPro" id="IPR015421">
    <property type="entry name" value="PyrdxlP-dep_Trfase_major"/>
</dbReference>
<dbReference type="GO" id="GO:0030170">
    <property type="term" value="F:pyridoxal phosphate binding"/>
    <property type="evidence" value="ECO:0007669"/>
    <property type="project" value="InterPro"/>
</dbReference>
<dbReference type="InterPro" id="IPR015424">
    <property type="entry name" value="PyrdxlP-dep_Trfase"/>
</dbReference>
<dbReference type="PANTHER" id="PTHR46383:SF1">
    <property type="entry name" value="ASPARTATE AMINOTRANSFERASE"/>
    <property type="match status" value="1"/>
</dbReference>
<dbReference type="OrthoDB" id="7042322at2759"/>
<protein>
    <recommendedName>
        <fullName evidence="6">Aminotransferase class I/classII large domain-containing protein</fullName>
    </recommendedName>
</protein>
<comment type="cofactor">
    <cofactor evidence="1">
        <name>pyridoxal 5'-phosphate</name>
        <dbReference type="ChEBI" id="CHEBI:597326"/>
    </cofactor>
</comment>
<dbReference type="AlphaFoldDB" id="A0A8H7Y699"/>
<evidence type="ECO:0000313" key="7">
    <source>
        <dbReference type="EMBL" id="KAG5173453.1"/>
    </source>
</evidence>
<dbReference type="GO" id="GO:0006520">
    <property type="term" value="P:amino acid metabolic process"/>
    <property type="evidence" value="ECO:0007669"/>
    <property type="project" value="InterPro"/>
</dbReference>
<comment type="caution">
    <text evidence="7">The sequence shown here is derived from an EMBL/GenBank/DDBJ whole genome shotgun (WGS) entry which is preliminary data.</text>
</comment>
<dbReference type="PANTHER" id="PTHR46383">
    <property type="entry name" value="ASPARTATE AMINOTRANSFERASE"/>
    <property type="match status" value="1"/>
</dbReference>
<proteinExistence type="inferred from homology"/>
<dbReference type="Pfam" id="PF00155">
    <property type="entry name" value="Aminotran_1_2"/>
    <property type="match status" value="1"/>
</dbReference>
<gene>
    <name evidence="7" type="ORF">JR316_000110</name>
</gene>
<dbReference type="Gene3D" id="3.40.640.10">
    <property type="entry name" value="Type I PLP-dependent aspartate aminotransferase-like (Major domain)"/>
    <property type="match status" value="1"/>
</dbReference>
<feature type="domain" description="Aminotransferase class I/classII large" evidence="6">
    <location>
        <begin position="39"/>
        <end position="421"/>
    </location>
</feature>
<keyword evidence="4" id="KW-0808">Transferase</keyword>
<name>A0A8H7Y699_PSICU</name>
<dbReference type="CDD" id="cd00609">
    <property type="entry name" value="AAT_like"/>
    <property type="match status" value="1"/>
</dbReference>
<dbReference type="InterPro" id="IPR050596">
    <property type="entry name" value="AspAT/PAT-like"/>
</dbReference>
<evidence type="ECO:0000256" key="4">
    <source>
        <dbReference type="ARBA" id="ARBA00022679"/>
    </source>
</evidence>
<dbReference type="EMBL" id="JAFIQS010000001">
    <property type="protein sequence ID" value="KAG5173453.1"/>
    <property type="molecule type" value="Genomic_DNA"/>
</dbReference>
<dbReference type="InterPro" id="IPR004839">
    <property type="entry name" value="Aminotransferase_I/II_large"/>
</dbReference>